<dbReference type="GO" id="GO:0005886">
    <property type="term" value="C:plasma membrane"/>
    <property type="evidence" value="ECO:0007669"/>
    <property type="project" value="UniProtKB-SubCell"/>
</dbReference>
<evidence type="ECO:0000256" key="1">
    <source>
        <dbReference type="ARBA" id="ARBA00004651"/>
    </source>
</evidence>
<dbReference type="GO" id="GO:0042910">
    <property type="term" value="F:xenobiotic transmembrane transporter activity"/>
    <property type="evidence" value="ECO:0007669"/>
    <property type="project" value="InterPro"/>
</dbReference>
<dbReference type="InterPro" id="IPR048279">
    <property type="entry name" value="MdtK-like"/>
</dbReference>
<protein>
    <submittedName>
        <fullName evidence="9">MATE family efflux transporter</fullName>
    </submittedName>
</protein>
<keyword evidence="4" id="KW-1003">Cell membrane</keyword>
<feature type="transmembrane region" description="Helical" evidence="8">
    <location>
        <begin position="137"/>
        <end position="158"/>
    </location>
</feature>
<keyword evidence="6 8" id="KW-1133">Transmembrane helix</keyword>
<evidence type="ECO:0000313" key="10">
    <source>
        <dbReference type="Proteomes" id="UP000501452"/>
    </source>
</evidence>
<evidence type="ECO:0000256" key="6">
    <source>
        <dbReference type="ARBA" id="ARBA00022989"/>
    </source>
</evidence>
<feature type="transmembrane region" description="Helical" evidence="8">
    <location>
        <begin position="355"/>
        <end position="374"/>
    </location>
</feature>
<dbReference type="KEGG" id="rub:GBA63_08695"/>
<feature type="transmembrane region" description="Helical" evidence="8">
    <location>
        <begin position="271"/>
        <end position="294"/>
    </location>
</feature>
<evidence type="ECO:0000256" key="3">
    <source>
        <dbReference type="ARBA" id="ARBA00022448"/>
    </source>
</evidence>
<evidence type="ECO:0000256" key="2">
    <source>
        <dbReference type="ARBA" id="ARBA00010199"/>
    </source>
</evidence>
<name>A0A6G8Q8A3_9ACTN</name>
<dbReference type="PANTHER" id="PTHR42893">
    <property type="entry name" value="PROTEIN DETOXIFICATION 44, CHLOROPLASTIC-RELATED"/>
    <property type="match status" value="1"/>
</dbReference>
<evidence type="ECO:0000256" key="8">
    <source>
        <dbReference type="SAM" id="Phobius"/>
    </source>
</evidence>
<organism evidence="9 10">
    <name type="scientific">Rubrobacter tropicus</name>
    <dbReference type="NCBI Taxonomy" id="2653851"/>
    <lineage>
        <taxon>Bacteria</taxon>
        <taxon>Bacillati</taxon>
        <taxon>Actinomycetota</taxon>
        <taxon>Rubrobacteria</taxon>
        <taxon>Rubrobacterales</taxon>
        <taxon>Rubrobacteraceae</taxon>
        <taxon>Rubrobacter</taxon>
    </lineage>
</organism>
<proteinExistence type="inferred from homology"/>
<comment type="subcellular location">
    <subcellularLocation>
        <location evidence="1">Cell membrane</location>
        <topology evidence="1">Multi-pass membrane protein</topology>
    </subcellularLocation>
</comment>
<keyword evidence="7 8" id="KW-0472">Membrane</keyword>
<dbReference type="EMBL" id="CP045119">
    <property type="protein sequence ID" value="QIN82714.1"/>
    <property type="molecule type" value="Genomic_DNA"/>
</dbReference>
<gene>
    <name evidence="9" type="ORF">GBA63_08695</name>
</gene>
<dbReference type="AlphaFoldDB" id="A0A6G8Q8A3"/>
<evidence type="ECO:0000256" key="5">
    <source>
        <dbReference type="ARBA" id="ARBA00022692"/>
    </source>
</evidence>
<sequence>MTGGASGRAQGRRYDREILALALPALGALAAEPTYVLVDTAIVGHLGTPQLAALAIAATLLSTAVTLFNFLTYGTTARVARLHGAGEVAAAGRLGSQALWLALALGGTLMALILFLAAPAVALMGGAGETAGMAVSYLRISALGVPFAMIALAGQGFLRGVGNLRTPLVILVAANAANAVLEVLFVYGFGWGLAGSAWGTVIAQAGMGLAFVFWLLKAPADSRRPSWTTMRPLMRVGGDIAVRTGALLLSFALASAVVARMGEAPLAAHQVAFSLFIFLALVLDAIAIAGQILVGRSLGAGDADGAYAAARRMIFWSVAVGGIFCLALLAGTGIIPRAFTGDAEVIERARELWPLFALMQPVGAAVFALDGILIGASDTRFLKWSMVAAFLVFAPWPSRPSPWASASWASGPP</sequence>
<feature type="transmembrane region" description="Helical" evidence="8">
    <location>
        <begin position="50"/>
        <end position="71"/>
    </location>
</feature>
<dbReference type="InterPro" id="IPR002528">
    <property type="entry name" value="MATE_fam"/>
</dbReference>
<evidence type="ECO:0000313" key="9">
    <source>
        <dbReference type="EMBL" id="QIN82714.1"/>
    </source>
</evidence>
<keyword evidence="5 8" id="KW-0812">Transmembrane</keyword>
<keyword evidence="10" id="KW-1185">Reference proteome</keyword>
<dbReference type="RefSeq" id="WP_166175316.1">
    <property type="nucleotide sequence ID" value="NZ_CP045119.1"/>
</dbReference>
<comment type="similarity">
    <text evidence="2">Belongs to the multi antimicrobial extrusion (MATE) (TC 2.A.66.1) family.</text>
</comment>
<dbReference type="GO" id="GO:0015297">
    <property type="term" value="F:antiporter activity"/>
    <property type="evidence" value="ECO:0007669"/>
    <property type="project" value="InterPro"/>
</dbReference>
<evidence type="ECO:0000256" key="7">
    <source>
        <dbReference type="ARBA" id="ARBA00023136"/>
    </source>
</evidence>
<dbReference type="Proteomes" id="UP000501452">
    <property type="component" value="Chromosome"/>
</dbReference>
<feature type="transmembrane region" description="Helical" evidence="8">
    <location>
        <begin position="314"/>
        <end position="335"/>
    </location>
</feature>
<dbReference type="PIRSF" id="PIRSF006603">
    <property type="entry name" value="DinF"/>
    <property type="match status" value="1"/>
</dbReference>
<dbReference type="CDD" id="cd13136">
    <property type="entry name" value="MATE_DinF_like"/>
    <property type="match status" value="1"/>
</dbReference>
<evidence type="ECO:0000256" key="4">
    <source>
        <dbReference type="ARBA" id="ARBA00022475"/>
    </source>
</evidence>
<feature type="transmembrane region" description="Helical" evidence="8">
    <location>
        <begin position="18"/>
        <end position="38"/>
    </location>
</feature>
<reference evidence="9 10" key="1">
    <citation type="submission" date="2019-10" db="EMBL/GenBank/DDBJ databases">
        <title>Rubrobacter sp nov SCSIO 52090 isolated from a deep-sea sediment in the South China Sea.</title>
        <authorList>
            <person name="Chen R.W."/>
        </authorList>
    </citation>
    <scope>NUCLEOTIDE SEQUENCE [LARGE SCALE GENOMIC DNA]</scope>
    <source>
        <strain evidence="9 10">SCSIO 52909</strain>
    </source>
</reference>
<dbReference type="InterPro" id="IPR044644">
    <property type="entry name" value="DinF-like"/>
</dbReference>
<feature type="transmembrane region" description="Helical" evidence="8">
    <location>
        <begin position="99"/>
        <end position="125"/>
    </location>
</feature>
<feature type="transmembrane region" description="Helical" evidence="8">
    <location>
        <begin position="240"/>
        <end position="259"/>
    </location>
</feature>
<dbReference type="NCBIfam" id="TIGR00797">
    <property type="entry name" value="matE"/>
    <property type="match status" value="1"/>
</dbReference>
<feature type="transmembrane region" description="Helical" evidence="8">
    <location>
        <begin position="170"/>
        <end position="190"/>
    </location>
</feature>
<keyword evidence="3" id="KW-0813">Transport</keyword>
<accession>A0A6G8Q8A3</accession>
<feature type="transmembrane region" description="Helical" evidence="8">
    <location>
        <begin position="196"/>
        <end position="216"/>
    </location>
</feature>
<dbReference type="PANTHER" id="PTHR42893:SF46">
    <property type="entry name" value="PROTEIN DETOXIFICATION 44, CHLOROPLASTIC"/>
    <property type="match status" value="1"/>
</dbReference>
<dbReference type="Pfam" id="PF01554">
    <property type="entry name" value="MatE"/>
    <property type="match status" value="2"/>
</dbReference>